<comment type="caution">
    <text evidence="2">The sequence shown here is derived from an EMBL/GenBank/DDBJ whole genome shotgun (WGS) entry which is preliminary data.</text>
</comment>
<keyword evidence="1" id="KW-1133">Transmembrane helix</keyword>
<evidence type="ECO:0000313" key="3">
    <source>
        <dbReference type="Proteomes" id="UP000628669"/>
    </source>
</evidence>
<evidence type="ECO:0000256" key="1">
    <source>
        <dbReference type="SAM" id="Phobius"/>
    </source>
</evidence>
<keyword evidence="1" id="KW-0472">Membrane</keyword>
<evidence type="ECO:0000313" key="2">
    <source>
        <dbReference type="EMBL" id="MBK1895134.1"/>
    </source>
</evidence>
<dbReference type="Proteomes" id="UP000628669">
    <property type="component" value="Unassembled WGS sequence"/>
</dbReference>
<name>A0ABS1FRT1_9FLAO</name>
<feature type="transmembrane region" description="Helical" evidence="1">
    <location>
        <begin position="157"/>
        <end position="178"/>
    </location>
</feature>
<reference evidence="3" key="1">
    <citation type="submission" date="2021-01" db="EMBL/GenBank/DDBJ databases">
        <title>Genome public.</title>
        <authorList>
            <person name="Liu C."/>
            <person name="Sun Q."/>
        </authorList>
    </citation>
    <scope>NUCLEOTIDE SEQUENCE [LARGE SCALE GENOMIC DNA]</scope>
    <source>
        <strain evidence="3">YIM B02567</strain>
    </source>
</reference>
<organism evidence="2 3">
    <name type="scientific">Chryseobacterium paridis</name>
    <dbReference type="NCBI Taxonomy" id="2800328"/>
    <lineage>
        <taxon>Bacteria</taxon>
        <taxon>Pseudomonadati</taxon>
        <taxon>Bacteroidota</taxon>
        <taxon>Flavobacteriia</taxon>
        <taxon>Flavobacteriales</taxon>
        <taxon>Weeksellaceae</taxon>
        <taxon>Chryseobacterium group</taxon>
        <taxon>Chryseobacterium</taxon>
    </lineage>
</organism>
<protein>
    <submittedName>
        <fullName evidence="2">Uncharacterized protein</fullName>
    </submittedName>
</protein>
<keyword evidence="3" id="KW-1185">Reference proteome</keyword>
<sequence length="221" mass="24618">MEKAFKLTGGARIGLANATYPFADLYVDENVLKINASLVGNLVFQPQDIISITPYAGIQLFGKGIKINHRVDNYNSNIIFWTFKSAETVINEIKNTGFLDNKNSVNIPRDSRITEQQMQGGFPLKPFISVFLIIAWNALFIFDFFPVFKNEDSTPTFPGPGVCSALGLIFLTALLTLVSSGFRRIILKEGRSFDDIKKLAVFILLITGFMLTVFLTISFAN</sequence>
<gene>
    <name evidence="2" type="ORF">JHL15_05115</name>
</gene>
<keyword evidence="1" id="KW-0812">Transmembrane</keyword>
<feature type="transmembrane region" description="Helical" evidence="1">
    <location>
        <begin position="199"/>
        <end position="220"/>
    </location>
</feature>
<feature type="transmembrane region" description="Helical" evidence="1">
    <location>
        <begin position="127"/>
        <end position="145"/>
    </location>
</feature>
<accession>A0ABS1FRT1</accession>
<dbReference type="EMBL" id="JAENHK010000005">
    <property type="protein sequence ID" value="MBK1895134.1"/>
    <property type="molecule type" value="Genomic_DNA"/>
</dbReference>
<dbReference type="RefSeq" id="WP_200243834.1">
    <property type="nucleotide sequence ID" value="NZ_JAENHK010000005.1"/>
</dbReference>
<proteinExistence type="predicted"/>